<keyword evidence="6" id="KW-0239">DNA-directed DNA polymerase</keyword>
<gene>
    <name evidence="10" type="primary">orf107d</name>
    <name evidence="10" type="ORF">Salmi_Mp102</name>
</gene>
<dbReference type="OrthoDB" id="913959at2759"/>
<keyword evidence="7" id="KW-0238">DNA-binding</keyword>
<sequence>MKKAQEINWSKYQIDIEGVMTLSSLSMKIFRQNSLNDQTFHIHIPTRNQDTFIRRGYYVDVYKPYGENLYYYDVNSLYPFIMKSYPMPLLRRNWWKKSIQPNRELII</sequence>
<dbReference type="GO" id="GO:0003887">
    <property type="term" value="F:DNA-directed DNA polymerase activity"/>
    <property type="evidence" value="ECO:0007669"/>
    <property type="project" value="UniProtKB-KW"/>
</dbReference>
<dbReference type="GO" id="GO:0000166">
    <property type="term" value="F:nucleotide binding"/>
    <property type="evidence" value="ECO:0007669"/>
    <property type="project" value="InterPro"/>
</dbReference>
<evidence type="ECO:0000259" key="9">
    <source>
        <dbReference type="Pfam" id="PF03175"/>
    </source>
</evidence>
<keyword evidence="3" id="KW-0808">Transferase</keyword>
<dbReference type="RefSeq" id="YP_008992368.1">
    <property type="nucleotide sequence ID" value="NC_023209.1"/>
</dbReference>
<keyword evidence="10" id="KW-0496">Mitochondrion</keyword>
<dbReference type="KEGG" id="smil:18126376"/>
<proteinExistence type="inferred from homology"/>
<name>V9P4T2_SALMI</name>
<protein>
    <recommendedName>
        <fullName evidence="2">DNA-directed DNA polymerase</fullName>
        <ecNumber evidence="2">2.7.7.7</ecNumber>
    </recommendedName>
</protein>
<feature type="domain" description="DNA-directed DNA polymerase family B mitochondria/virus" evidence="9">
    <location>
        <begin position="1"/>
        <end position="91"/>
    </location>
</feature>
<reference evidence="10" key="1">
    <citation type="submission" date="2013-05" db="EMBL/GenBank/DDBJ databases">
        <title>The Mitochondrial Genome of the medicinal plant Salvia miltiorrhiza.</title>
        <authorList>
            <person name="Qian J."/>
        </authorList>
    </citation>
    <scope>NUCLEOTIDE SEQUENCE</scope>
</reference>
<organism evidence="10">
    <name type="scientific">Salvia miltiorrhiza</name>
    <name type="common">Chinese sage</name>
    <dbReference type="NCBI Taxonomy" id="226208"/>
    <lineage>
        <taxon>Eukaryota</taxon>
        <taxon>Viridiplantae</taxon>
        <taxon>Streptophyta</taxon>
        <taxon>Embryophyta</taxon>
        <taxon>Tracheophyta</taxon>
        <taxon>Spermatophyta</taxon>
        <taxon>Magnoliopsida</taxon>
        <taxon>eudicotyledons</taxon>
        <taxon>Gunneridae</taxon>
        <taxon>Pentapetalae</taxon>
        <taxon>asterids</taxon>
        <taxon>lamiids</taxon>
        <taxon>Lamiales</taxon>
        <taxon>Lamiaceae</taxon>
        <taxon>Nepetoideae</taxon>
        <taxon>Mentheae</taxon>
        <taxon>Salviinae</taxon>
        <taxon>Salvia</taxon>
        <taxon>Salvia incertae sedis</taxon>
    </lineage>
</organism>
<comment type="catalytic activity">
    <reaction evidence="8">
        <text>DNA(n) + a 2'-deoxyribonucleoside 5'-triphosphate = DNA(n+1) + diphosphate</text>
        <dbReference type="Rhea" id="RHEA:22508"/>
        <dbReference type="Rhea" id="RHEA-COMP:17339"/>
        <dbReference type="Rhea" id="RHEA-COMP:17340"/>
        <dbReference type="ChEBI" id="CHEBI:33019"/>
        <dbReference type="ChEBI" id="CHEBI:61560"/>
        <dbReference type="ChEBI" id="CHEBI:173112"/>
        <dbReference type="EC" id="2.7.7.7"/>
    </reaction>
</comment>
<evidence type="ECO:0000256" key="4">
    <source>
        <dbReference type="ARBA" id="ARBA00022695"/>
    </source>
</evidence>
<evidence type="ECO:0000256" key="6">
    <source>
        <dbReference type="ARBA" id="ARBA00022932"/>
    </source>
</evidence>
<comment type="similarity">
    <text evidence="1">Belongs to the DNA polymerase type-B family.</text>
</comment>
<dbReference type="AlphaFoldDB" id="V9P4T2"/>
<dbReference type="InterPro" id="IPR004868">
    <property type="entry name" value="DNA-dir_DNA_pol_B_mt/vir"/>
</dbReference>
<evidence type="ECO:0000256" key="1">
    <source>
        <dbReference type="ARBA" id="ARBA00005755"/>
    </source>
</evidence>
<dbReference type="InterPro" id="IPR023211">
    <property type="entry name" value="DNA_pol_palm_dom_sf"/>
</dbReference>
<keyword evidence="5" id="KW-0235">DNA replication</keyword>
<evidence type="ECO:0000256" key="3">
    <source>
        <dbReference type="ARBA" id="ARBA00022679"/>
    </source>
</evidence>
<dbReference type="EC" id="2.7.7.7" evidence="2"/>
<dbReference type="GO" id="GO:0003677">
    <property type="term" value="F:DNA binding"/>
    <property type="evidence" value="ECO:0007669"/>
    <property type="project" value="UniProtKB-KW"/>
</dbReference>
<dbReference type="SUPFAM" id="SSF56672">
    <property type="entry name" value="DNA/RNA polymerases"/>
    <property type="match status" value="1"/>
</dbReference>
<evidence type="ECO:0000256" key="2">
    <source>
        <dbReference type="ARBA" id="ARBA00012417"/>
    </source>
</evidence>
<evidence type="ECO:0000313" key="10">
    <source>
        <dbReference type="EMBL" id="AGU16630.1"/>
    </source>
</evidence>
<evidence type="ECO:0000256" key="8">
    <source>
        <dbReference type="ARBA" id="ARBA00049244"/>
    </source>
</evidence>
<dbReference type="Pfam" id="PF03175">
    <property type="entry name" value="DNA_pol_B_2"/>
    <property type="match status" value="1"/>
</dbReference>
<dbReference type="EMBL" id="KF177345">
    <property type="protein sequence ID" value="AGU16630.1"/>
    <property type="molecule type" value="Genomic_DNA"/>
</dbReference>
<evidence type="ECO:0000256" key="5">
    <source>
        <dbReference type="ARBA" id="ARBA00022705"/>
    </source>
</evidence>
<dbReference type="Gene3D" id="3.90.1600.10">
    <property type="entry name" value="Palm domain of DNA polymerase"/>
    <property type="match status" value="1"/>
</dbReference>
<dbReference type="GeneID" id="18126376"/>
<evidence type="ECO:0000256" key="7">
    <source>
        <dbReference type="ARBA" id="ARBA00023125"/>
    </source>
</evidence>
<dbReference type="InterPro" id="IPR043502">
    <property type="entry name" value="DNA/RNA_pol_sf"/>
</dbReference>
<keyword evidence="4" id="KW-0548">Nucleotidyltransferase</keyword>
<geneLocation type="mitochondrion" evidence="10"/>
<accession>V9P4T2</accession>
<dbReference type="GO" id="GO:0006260">
    <property type="term" value="P:DNA replication"/>
    <property type="evidence" value="ECO:0007669"/>
    <property type="project" value="UniProtKB-KW"/>
</dbReference>